<sequence length="1009" mass="112917">MQSNVTLIPWLRHVTESNRKRESRPENEKWRLFLYVHLASYLETFETYQPLPNPNLLRIWRHRKTETAFWLAHIHTQMILMETGVIPADAVRKTTLSAKAIIHQKFANKAYYKVEEVEEPAENECPGLAIPQKGPCLYRCHLQLPEISVVSGTFKKKKDAEQSAAEIAYSEDEFLSSLHPLSGHIRAALQREGDLCGLVPASVMAVCDSKLSNLCKAINPKVESNPLLVIQFIMRAAKRLSAIVATSEEKLWIWRQNPYPPEIVESSSNQTSGFPPSTSIEAVWIPCSLEKTVETVTLDVSPAGYYMDVIAKKLGLPDAACVLVSRNVGKASSETRLYFVADQSYLLDPSSDPPNAKDSLHFEESLNARASYLSVQDIYGDAILASIGYTWKSKELFYEDVTVQSYYRMLISKIPSGIYKLSREAVLTAELPLAFTTRTYWRGSSPREILCMFCRQHRLSEPVFTIVSTPINILSESPGSGRKLKVTDLTEEEIEQVNGCGVATSERESAESALTYQCEVKIFSKCQDLIIECFPKDSFKKQSDAVQNTALNILSWLNVYFGDLDMPQEKLNSAAHNFNVRFLHESFFKEFALCRAIHYAYQSENHGIEPLEESHMSLLNTVPGHGVFSLIIEGPDSGVCPSNGSLLFISYSVSLVTEGEHMRQILESSDEFEFEIGAGAVIPHLEAVVTQMSIGQSACFKMDLAPKEFILAAAIDSARSLSLLLSKSCCLEYSITLLRVTEPLEDRMEQAFFSPPLSKQRVEYAVQHIRESCATTLVDFGCGSGSLLDSLLNYPTSLEKIVGIDISLKSLTRAAKILHTKLGKNTHGSAPITGIKSAILYDGSITVFDSRLCNFDIGTCLEVIEHMEEDQARLFGDVVLSSFSPKILIVSTPNYEYNVILQKASLPSQEEDPDEKTNSQSCKFRNHDHKFEWTREQFNRWATEAAAKHNYSVEFSGVGGSSDLEPGFASQIAVFRRMSRPQGDNIPKDVDLAHHHTVIWEWNAPTYST</sequence>
<evidence type="ECO:0000256" key="7">
    <source>
        <dbReference type="ARBA" id="ARBA00022723"/>
    </source>
</evidence>
<dbReference type="PANTHER" id="PTHR21404:SF3">
    <property type="entry name" value="SMALL RNA 2'-O-METHYLTRANSFERASE"/>
    <property type="match status" value="1"/>
</dbReference>
<dbReference type="PANTHER" id="PTHR21404">
    <property type="entry name" value="HEN1"/>
    <property type="match status" value="1"/>
</dbReference>
<dbReference type="EC" id="2.1.1.386" evidence="11"/>
<evidence type="ECO:0000256" key="11">
    <source>
        <dbReference type="ARBA" id="ARBA00035025"/>
    </source>
</evidence>
<keyword evidence="10" id="KW-0943">RNA-mediated gene silencing</keyword>
<dbReference type="GO" id="GO:0090486">
    <property type="term" value="F:small RNA 2'-O-methyltransferase activity"/>
    <property type="evidence" value="ECO:0007669"/>
    <property type="project" value="UniProtKB-EC"/>
</dbReference>
<dbReference type="GO" id="GO:0003723">
    <property type="term" value="F:RNA binding"/>
    <property type="evidence" value="ECO:0007669"/>
    <property type="project" value="UniProtKB-KW"/>
</dbReference>
<evidence type="ECO:0000256" key="5">
    <source>
        <dbReference type="ARBA" id="ARBA00022679"/>
    </source>
</evidence>
<protein>
    <recommendedName>
        <fullName evidence="3">Small RNA 2'-O-methyltransferase</fullName>
        <ecNumber evidence="11">2.1.1.386</ecNumber>
    </recommendedName>
</protein>
<evidence type="ECO:0000259" key="14">
    <source>
        <dbReference type="Pfam" id="PF18441"/>
    </source>
</evidence>
<evidence type="ECO:0000256" key="8">
    <source>
        <dbReference type="ARBA" id="ARBA00022842"/>
    </source>
</evidence>
<dbReference type="InterPro" id="IPR056755">
    <property type="entry name" value="DSRM_2"/>
</dbReference>
<keyword evidence="4 16" id="KW-0489">Methyltransferase</keyword>
<keyword evidence="5 16" id="KW-0808">Transferase</keyword>
<dbReference type="OrthoDB" id="2154311at2759"/>
<dbReference type="GO" id="GO:0005634">
    <property type="term" value="C:nucleus"/>
    <property type="evidence" value="ECO:0007669"/>
    <property type="project" value="TreeGrafter"/>
</dbReference>
<dbReference type="Pfam" id="PF17842">
    <property type="entry name" value="dsRBD2"/>
    <property type="match status" value="1"/>
</dbReference>
<evidence type="ECO:0000256" key="12">
    <source>
        <dbReference type="ARBA" id="ARBA00048418"/>
    </source>
</evidence>
<dbReference type="Gene3D" id="3.10.50.40">
    <property type="match status" value="1"/>
</dbReference>
<evidence type="ECO:0000256" key="9">
    <source>
        <dbReference type="ARBA" id="ARBA00022884"/>
    </source>
</evidence>
<evidence type="ECO:0000256" key="10">
    <source>
        <dbReference type="ARBA" id="ARBA00023158"/>
    </source>
</evidence>
<name>A0A6A1WG60_9ROSI</name>
<dbReference type="GO" id="GO:0005737">
    <property type="term" value="C:cytoplasm"/>
    <property type="evidence" value="ECO:0007669"/>
    <property type="project" value="TreeGrafter"/>
</dbReference>
<dbReference type="AlphaFoldDB" id="A0A6A1WG60"/>
<proteinExistence type="inferred from homology"/>
<accession>A0A6A1WG60</accession>
<gene>
    <name evidence="16" type="ORF">CJ030_MR2G018637</name>
</gene>
<keyword evidence="7" id="KW-0479">Metal-binding</keyword>
<evidence type="ECO:0000313" key="17">
    <source>
        <dbReference type="Proteomes" id="UP000516437"/>
    </source>
</evidence>
<feature type="domain" description="Small RNA 2'-O-methyltransferase Hen1 La-motif C-terminal" evidence="14">
    <location>
        <begin position="279"/>
        <end position="413"/>
    </location>
</feature>
<evidence type="ECO:0000256" key="2">
    <source>
        <dbReference type="ARBA" id="ARBA00009026"/>
    </source>
</evidence>
<dbReference type="Gene3D" id="3.30.160.20">
    <property type="match status" value="1"/>
</dbReference>
<evidence type="ECO:0000256" key="4">
    <source>
        <dbReference type="ARBA" id="ARBA00022603"/>
    </source>
</evidence>
<organism evidence="16 17">
    <name type="scientific">Morella rubra</name>
    <name type="common">Chinese bayberry</name>
    <dbReference type="NCBI Taxonomy" id="262757"/>
    <lineage>
        <taxon>Eukaryota</taxon>
        <taxon>Viridiplantae</taxon>
        <taxon>Streptophyta</taxon>
        <taxon>Embryophyta</taxon>
        <taxon>Tracheophyta</taxon>
        <taxon>Spermatophyta</taxon>
        <taxon>Magnoliopsida</taxon>
        <taxon>eudicotyledons</taxon>
        <taxon>Gunneridae</taxon>
        <taxon>Pentapetalae</taxon>
        <taxon>rosids</taxon>
        <taxon>fabids</taxon>
        <taxon>Fagales</taxon>
        <taxon>Myricaceae</taxon>
        <taxon>Morella</taxon>
    </lineage>
</organism>
<keyword evidence="8" id="KW-0460">Magnesium</keyword>
<dbReference type="GO" id="GO:0046872">
    <property type="term" value="F:metal ion binding"/>
    <property type="evidence" value="ECO:0007669"/>
    <property type="project" value="UniProtKB-KW"/>
</dbReference>
<evidence type="ECO:0000259" key="15">
    <source>
        <dbReference type="Pfam" id="PF24995"/>
    </source>
</evidence>
<comment type="cofactor">
    <cofactor evidence="1">
        <name>Mg(2+)</name>
        <dbReference type="ChEBI" id="CHEBI:18420"/>
    </cofactor>
</comment>
<dbReference type="Pfam" id="PF24995">
    <property type="entry name" value="DSRM_2"/>
    <property type="match status" value="1"/>
</dbReference>
<dbReference type="GO" id="GO:0001510">
    <property type="term" value="P:RNA methylation"/>
    <property type="evidence" value="ECO:0007669"/>
    <property type="project" value="InterPro"/>
</dbReference>
<comment type="catalytic activity">
    <reaction evidence="12">
        <text>small RNA 3'-end nucleotide + S-adenosyl-L-methionine = small RNA 3'-end 2'-O-methylnucleotide + S-adenosyl-L-homocysteine + H(+)</text>
        <dbReference type="Rhea" id="RHEA:37887"/>
        <dbReference type="Rhea" id="RHEA-COMP:10415"/>
        <dbReference type="Rhea" id="RHEA-COMP:10416"/>
        <dbReference type="ChEBI" id="CHEBI:15378"/>
        <dbReference type="ChEBI" id="CHEBI:57856"/>
        <dbReference type="ChEBI" id="CHEBI:59789"/>
        <dbReference type="ChEBI" id="CHEBI:74896"/>
        <dbReference type="ChEBI" id="CHEBI:74898"/>
        <dbReference type="EC" id="2.1.1.386"/>
    </reaction>
</comment>
<evidence type="ECO:0000256" key="6">
    <source>
        <dbReference type="ARBA" id="ARBA00022691"/>
    </source>
</evidence>
<dbReference type="GO" id="GO:0003755">
    <property type="term" value="F:peptidyl-prolyl cis-trans isomerase activity"/>
    <property type="evidence" value="ECO:0007669"/>
    <property type="project" value="InterPro"/>
</dbReference>
<dbReference type="InterPro" id="IPR046357">
    <property type="entry name" value="PPIase_dom_sf"/>
</dbReference>
<dbReference type="EMBL" id="RXIC02000020">
    <property type="protein sequence ID" value="KAB1222857.1"/>
    <property type="molecule type" value="Genomic_DNA"/>
</dbReference>
<dbReference type="FunFam" id="3.40.50.150:FF:000215">
    <property type="entry name" value="Hua enhancer1"/>
    <property type="match status" value="1"/>
</dbReference>
<dbReference type="InterPro" id="IPR026610">
    <property type="entry name" value="Hen1"/>
</dbReference>
<dbReference type="SUPFAM" id="SSF54534">
    <property type="entry name" value="FKBP-like"/>
    <property type="match status" value="1"/>
</dbReference>
<dbReference type="Pfam" id="PF21224">
    <property type="entry name" value="Hen1_LCD"/>
    <property type="match status" value="1"/>
</dbReference>
<evidence type="ECO:0000313" key="16">
    <source>
        <dbReference type="EMBL" id="KAB1222857.1"/>
    </source>
</evidence>
<evidence type="ECO:0000259" key="13">
    <source>
        <dbReference type="Pfam" id="PF17842"/>
    </source>
</evidence>
<dbReference type="InterPro" id="IPR040870">
    <property type="entry name" value="HEN1_dsRBD2"/>
</dbReference>
<evidence type="ECO:0000256" key="1">
    <source>
        <dbReference type="ARBA" id="ARBA00001946"/>
    </source>
</evidence>
<feature type="domain" description="dsRNA binding" evidence="15">
    <location>
        <begin position="103"/>
        <end position="169"/>
    </location>
</feature>
<comment type="caution">
    <text evidence="16">The sequence shown here is derived from an EMBL/GenBank/DDBJ whole genome shotgun (WGS) entry which is preliminary data.</text>
</comment>
<dbReference type="InterPro" id="IPR040813">
    <property type="entry name" value="Hen1_Lam_C"/>
</dbReference>
<dbReference type="SUPFAM" id="SSF53335">
    <property type="entry name" value="S-adenosyl-L-methionine-dependent methyltransferases"/>
    <property type="match status" value="1"/>
</dbReference>
<dbReference type="Gene3D" id="3.40.50.150">
    <property type="entry name" value="Vaccinia Virus protein VP39"/>
    <property type="match status" value="1"/>
</dbReference>
<evidence type="ECO:0000256" key="3">
    <source>
        <dbReference type="ARBA" id="ARBA00021330"/>
    </source>
</evidence>
<feature type="domain" description="HEN1 double-stranded RNA binding" evidence="13">
    <location>
        <begin position="415"/>
        <end position="561"/>
    </location>
</feature>
<comment type="similarity">
    <text evidence="2">Belongs to the methyltransferase superfamily. HEN1 family.</text>
</comment>
<dbReference type="Proteomes" id="UP000516437">
    <property type="component" value="Chromosome 2"/>
</dbReference>
<keyword evidence="9" id="KW-0694">RNA-binding</keyword>
<reference evidence="16 17" key="1">
    <citation type="journal article" date="2019" name="Plant Biotechnol. J.">
        <title>The red bayberry genome and genetic basis of sex determination.</title>
        <authorList>
            <person name="Jia H.M."/>
            <person name="Jia H.J."/>
            <person name="Cai Q.L."/>
            <person name="Wang Y."/>
            <person name="Zhao H.B."/>
            <person name="Yang W.F."/>
            <person name="Wang G.Y."/>
            <person name="Li Y.H."/>
            <person name="Zhan D.L."/>
            <person name="Shen Y.T."/>
            <person name="Niu Q.F."/>
            <person name="Chang L."/>
            <person name="Qiu J."/>
            <person name="Zhao L."/>
            <person name="Xie H.B."/>
            <person name="Fu W.Y."/>
            <person name="Jin J."/>
            <person name="Li X.W."/>
            <person name="Jiao Y."/>
            <person name="Zhou C.C."/>
            <person name="Tu T."/>
            <person name="Chai C.Y."/>
            <person name="Gao J.L."/>
            <person name="Fan L.J."/>
            <person name="van de Weg E."/>
            <person name="Wang J.Y."/>
            <person name="Gao Z.S."/>
        </authorList>
    </citation>
    <scope>NUCLEOTIDE SEQUENCE [LARGE SCALE GENOMIC DNA]</scope>
    <source>
        <tissue evidence="16">Leaves</tissue>
    </source>
</reference>
<dbReference type="Pfam" id="PF18441">
    <property type="entry name" value="Hen1_Lam_C"/>
    <property type="match status" value="1"/>
</dbReference>
<keyword evidence="17" id="KW-1185">Reference proteome</keyword>
<dbReference type="InterPro" id="IPR029063">
    <property type="entry name" value="SAM-dependent_MTases_sf"/>
</dbReference>
<dbReference type="GO" id="GO:0030422">
    <property type="term" value="P:siRNA processing"/>
    <property type="evidence" value="ECO:0007669"/>
    <property type="project" value="TreeGrafter"/>
</dbReference>
<keyword evidence="6" id="KW-0949">S-adenosyl-L-methionine</keyword>